<name>A0ABZ0IMS2_9BACT</name>
<feature type="chain" id="PRO_5046409309" evidence="2">
    <location>
        <begin position="23"/>
        <end position="201"/>
    </location>
</feature>
<feature type="signal peptide" evidence="2">
    <location>
        <begin position="1"/>
        <end position="22"/>
    </location>
</feature>
<sequence length="201" mass="22686">MKKLFKFLPIIFGLAVALPTQAQMSKKEKKEWKKRTKSLEPEQYKTLLEENQSLKSQVSTLKNQTADFDSKLADKDSQISEYQETISSLRSDLSATRKQLQDANAAPAKPAGINANVGVVFKVQVGAFKNKDLTKFAKDNENFSAETDGDVNKYTLGVFKDYYEADAFKKYLREMGVKDAWIVSFKDGQRVPIKDVLEGII</sequence>
<keyword evidence="1" id="KW-0175">Coiled coil</keyword>
<accession>A0ABZ0IMS2</accession>
<proteinExistence type="predicted"/>
<organism evidence="3 4">
    <name type="scientific">Imperialibacter roseus</name>
    <dbReference type="NCBI Taxonomy" id="1324217"/>
    <lineage>
        <taxon>Bacteria</taxon>
        <taxon>Pseudomonadati</taxon>
        <taxon>Bacteroidota</taxon>
        <taxon>Cytophagia</taxon>
        <taxon>Cytophagales</taxon>
        <taxon>Flammeovirgaceae</taxon>
        <taxon>Imperialibacter</taxon>
    </lineage>
</organism>
<dbReference type="RefSeq" id="WP_317488756.1">
    <property type="nucleotide sequence ID" value="NZ_CP136051.1"/>
</dbReference>
<gene>
    <name evidence="3" type="ORF">RT717_23350</name>
</gene>
<dbReference type="EMBL" id="CP136051">
    <property type="protein sequence ID" value="WOK06016.1"/>
    <property type="molecule type" value="Genomic_DNA"/>
</dbReference>
<evidence type="ECO:0000256" key="1">
    <source>
        <dbReference type="SAM" id="Coils"/>
    </source>
</evidence>
<keyword evidence="2" id="KW-0732">Signal</keyword>
<evidence type="ECO:0000313" key="3">
    <source>
        <dbReference type="EMBL" id="WOK06016.1"/>
    </source>
</evidence>
<reference evidence="3 4" key="1">
    <citation type="journal article" date="2023" name="Microbiol. Resour. Announc.">
        <title>Complete Genome Sequence of Imperialibacter roseus strain P4T.</title>
        <authorList>
            <person name="Tizabi D.R."/>
            <person name="Bachvaroff T."/>
            <person name="Hill R.T."/>
        </authorList>
    </citation>
    <scope>NUCLEOTIDE SEQUENCE [LARGE SCALE GENOMIC DNA]</scope>
    <source>
        <strain evidence="3 4">P4T</strain>
    </source>
</reference>
<feature type="coiled-coil region" evidence="1">
    <location>
        <begin position="44"/>
        <end position="106"/>
    </location>
</feature>
<dbReference type="Proteomes" id="UP001302349">
    <property type="component" value="Chromosome"/>
</dbReference>
<evidence type="ECO:0000313" key="4">
    <source>
        <dbReference type="Proteomes" id="UP001302349"/>
    </source>
</evidence>
<evidence type="ECO:0000256" key="2">
    <source>
        <dbReference type="SAM" id="SignalP"/>
    </source>
</evidence>
<keyword evidence="4" id="KW-1185">Reference proteome</keyword>
<protein>
    <submittedName>
        <fullName evidence="3">Ezrin/radixin/moesin family protein</fullName>
    </submittedName>
</protein>